<feature type="non-terminal residue" evidence="1">
    <location>
        <position position="848"/>
    </location>
</feature>
<accession>A0ABP0JK23</accession>
<name>A0ABP0JK23_9DINO</name>
<evidence type="ECO:0000313" key="1">
    <source>
        <dbReference type="EMBL" id="CAK9014508.1"/>
    </source>
</evidence>
<evidence type="ECO:0000313" key="2">
    <source>
        <dbReference type="Proteomes" id="UP001642464"/>
    </source>
</evidence>
<organism evidence="1 2">
    <name type="scientific">Durusdinium trenchii</name>
    <dbReference type="NCBI Taxonomy" id="1381693"/>
    <lineage>
        <taxon>Eukaryota</taxon>
        <taxon>Sar</taxon>
        <taxon>Alveolata</taxon>
        <taxon>Dinophyceae</taxon>
        <taxon>Suessiales</taxon>
        <taxon>Symbiodiniaceae</taxon>
        <taxon>Durusdinium</taxon>
    </lineage>
</organism>
<comment type="caution">
    <text evidence="1">The sequence shown here is derived from an EMBL/GenBank/DDBJ whole genome shotgun (WGS) entry which is preliminary data.</text>
</comment>
<proteinExistence type="predicted"/>
<dbReference type="EMBL" id="CAXAMM010007503">
    <property type="protein sequence ID" value="CAK9014508.1"/>
    <property type="molecule type" value="Genomic_DNA"/>
</dbReference>
<reference evidence="1 2" key="1">
    <citation type="submission" date="2024-02" db="EMBL/GenBank/DDBJ databases">
        <authorList>
            <person name="Chen Y."/>
            <person name="Shah S."/>
            <person name="Dougan E. K."/>
            <person name="Thang M."/>
            <person name="Chan C."/>
        </authorList>
    </citation>
    <scope>NUCLEOTIDE SEQUENCE [LARGE SCALE GENOMIC DNA]</scope>
</reference>
<protein>
    <submittedName>
        <fullName evidence="1">Uncharacterized protein</fullName>
    </submittedName>
</protein>
<keyword evidence="2" id="KW-1185">Reference proteome</keyword>
<dbReference type="Proteomes" id="UP001642464">
    <property type="component" value="Unassembled WGS sequence"/>
</dbReference>
<sequence>MSVVAGTVVTAHAQIEWDNASGGDWNLAANWNPMTVPGPGTTASVSLPGTYDIFTNASVTIDNLLLTNPNATVGIGNGRDFRLNGATSTIDGVLVVNGLGGTSGSRVVIGNMMQTLGGNGQIFMNDSSPSAAGRAQIVDAAAGFATMIGSDLLVRGSGQMNFTFINEGTIRADQNGRDLWLLNTPKTNNGRMESTDGGELRLTAQINQGPTGEIVADGGDIRFTSTIVGGSIDSSNGLFEVEGGSGNFTDIAKVTGDVEIQNGRDLVIRGGLDMDGTVFVNRDGGTSGSRFLFATSGTLEGDLTVRMNDTSPTAAGRAQFVDAVGGITTTIADTVAVRGAGQMTANFINEGTVSADSAGRELAILGVAKVNNSLIEAVDGGLLRLGTPINQGPDGRIVADGGEVRLISTIEGGRVDSTNGLFEIEAGAGNLNNLDRFDGDIEIQNGRDLVIRGGLIMNGEILVNREGGTSGTRVLMGTSGTLDGDMTITMVDTSPTAGGRAQFIDAVGGLVTTLGENVVIQGSGQLSAAIINEGTIIANAESRDLLFIGAPKTNNNLVRVDNGGSLRFAAVMNQSTDGRLEVVDGRVRLNSTIAGGTIDNSTGQFEIAGGTGLFDDVDRFTGEVEIENGRDLLIDGDLTLDGTIIVNREGSTSGTRVLPRTNGTIDGDGEIFLNDTSPTIGGRAQFVQAVGGITTTLDSGVSLTGAGQLGGVYVLRGGIAPGRAGASFGETGIIRALTSVEMADTTVVRMQIGGRDAQEFDQITGSAAITVDGTFEAEIIDGFEPDTCENFVVISGSSITGEFDTFVPPPVASNIRFRLFYTPTTVELRATCLPDIDGDCELTIFDFL</sequence>
<gene>
    <name evidence="1" type="ORF">SCF082_LOCUS12360</name>
</gene>